<dbReference type="AlphaFoldDB" id="A0A1V2UK86"/>
<evidence type="ECO:0000313" key="11">
    <source>
        <dbReference type="Proteomes" id="UP000189299"/>
    </source>
</evidence>
<dbReference type="EMBL" id="AP019810">
    <property type="protein sequence ID" value="BBM15510.1"/>
    <property type="molecule type" value="Genomic_DNA"/>
</dbReference>
<gene>
    <name evidence="10" type="ORF">BTN92_08170</name>
    <name evidence="8" type="ORF">EM151A_2323</name>
    <name evidence="9" type="ORF">HI921_03670</name>
</gene>
<feature type="transmembrane region" description="Helical" evidence="6">
    <location>
        <begin position="75"/>
        <end position="93"/>
    </location>
</feature>
<dbReference type="PANTHER" id="PTHR43568:SF1">
    <property type="entry name" value="P PROTEIN"/>
    <property type="match status" value="1"/>
</dbReference>
<feature type="transmembrane region" description="Helical" evidence="6">
    <location>
        <begin position="123"/>
        <end position="141"/>
    </location>
</feature>
<dbReference type="PANTHER" id="PTHR43568">
    <property type="entry name" value="P PROTEIN"/>
    <property type="match status" value="1"/>
</dbReference>
<dbReference type="Proteomes" id="UP000189299">
    <property type="component" value="Unassembled WGS sequence"/>
</dbReference>
<evidence type="ECO:0000313" key="10">
    <source>
        <dbReference type="EMBL" id="ONN43406.1"/>
    </source>
</evidence>
<dbReference type="Pfam" id="PF03600">
    <property type="entry name" value="CitMHS"/>
    <property type="match status" value="1"/>
</dbReference>
<reference evidence="10 11" key="1">
    <citation type="submission" date="2016-12" db="EMBL/GenBank/DDBJ databases">
        <authorList>
            <person name="Song W.-J."/>
            <person name="Kurnit D.M."/>
        </authorList>
    </citation>
    <scope>NUCLEOTIDE SEQUENCE [LARGE SCALE GENOMIC DNA]</scope>
    <source>
        <strain evidence="10 11">CGB1038-1_S1</strain>
    </source>
</reference>
<organism evidence="10 11">
    <name type="scientific">Enterococcus mundtii</name>
    <dbReference type="NCBI Taxonomy" id="53346"/>
    <lineage>
        <taxon>Bacteria</taxon>
        <taxon>Bacillati</taxon>
        <taxon>Bacillota</taxon>
        <taxon>Bacilli</taxon>
        <taxon>Lactobacillales</taxon>
        <taxon>Enterococcaceae</taxon>
        <taxon>Enterococcus</taxon>
    </lineage>
</organism>
<keyword evidence="4 6" id="KW-1133">Transmembrane helix</keyword>
<keyword evidence="2" id="KW-0813">Transport</keyword>
<proteinExistence type="predicted"/>
<feature type="transmembrane region" description="Helical" evidence="6">
    <location>
        <begin position="35"/>
        <end position="54"/>
    </location>
</feature>
<dbReference type="EMBL" id="JABCAG010000007">
    <property type="protein sequence ID" value="NMP57573.1"/>
    <property type="molecule type" value="Genomic_DNA"/>
</dbReference>
<keyword evidence="5 6" id="KW-0472">Membrane</keyword>
<feature type="transmembrane region" description="Helical" evidence="6">
    <location>
        <begin position="161"/>
        <end position="183"/>
    </location>
</feature>
<evidence type="ECO:0000256" key="6">
    <source>
        <dbReference type="SAM" id="Phobius"/>
    </source>
</evidence>
<dbReference type="GO" id="GO:0016020">
    <property type="term" value="C:membrane"/>
    <property type="evidence" value="ECO:0007669"/>
    <property type="project" value="UniProtKB-SubCell"/>
</dbReference>
<feature type="transmembrane region" description="Helical" evidence="6">
    <location>
        <begin position="12"/>
        <end position="29"/>
    </location>
</feature>
<dbReference type="STRING" id="53346.A5802_000248"/>
<dbReference type="InterPro" id="IPR051475">
    <property type="entry name" value="Diverse_Ion_Transporter"/>
</dbReference>
<sequence length="370" mass="42117">MIKRITSNAKEDGVLTLSFLLAIGTMFIIPPNFNYFSYIDFHTLILLFCLMLIVEGIRQQQFFDYLGNYLITQTKNTRGIILILVFLTFISSMLITNDVALIIFVPFGLLIVERIGMRTLIPLVITLMTIAGNLGSMFTPIGNPQNLYLFAQSHLQLFEFLQLMLPYTLAAAILLVVLIYGRIKNNTIDLANTEEIMLKRKQLIFYFGLFLICLLAVSGIIPHYVVLVLVSVSILGNDRRLFKHIDYSLLFTFVFLFIFIGNIKQVDVVRAFFEKSVAHHEVSASIFASQLISNVPAALLLSSYTENIKGLIIGTNLGGLGTLIASMASLISYKLVIKQYPEWRKKYLFVFAFYNIVFLIFLWLIFTVYQ</sequence>
<dbReference type="EMBL" id="MSTR01000006">
    <property type="protein sequence ID" value="ONN43406.1"/>
    <property type="molecule type" value="Genomic_DNA"/>
</dbReference>
<dbReference type="InterPro" id="IPR004680">
    <property type="entry name" value="Cit_transptr-like_dom"/>
</dbReference>
<evidence type="ECO:0000313" key="9">
    <source>
        <dbReference type="EMBL" id="NMP57573.1"/>
    </source>
</evidence>
<feature type="domain" description="Citrate transporter-like" evidence="7">
    <location>
        <begin position="25"/>
        <end position="302"/>
    </location>
</feature>
<feature type="transmembrane region" description="Helical" evidence="6">
    <location>
        <begin position="348"/>
        <end position="369"/>
    </location>
</feature>
<evidence type="ECO:0000256" key="3">
    <source>
        <dbReference type="ARBA" id="ARBA00022692"/>
    </source>
</evidence>
<evidence type="ECO:0000259" key="7">
    <source>
        <dbReference type="Pfam" id="PF03600"/>
    </source>
</evidence>
<name>A0A1V2UK86_ENTMU</name>
<dbReference type="Proteomes" id="UP000557857">
    <property type="component" value="Unassembled WGS sequence"/>
</dbReference>
<dbReference type="OrthoDB" id="3177666at2"/>
<feature type="transmembrane region" description="Helical" evidence="6">
    <location>
        <begin position="99"/>
        <end position="116"/>
    </location>
</feature>
<evidence type="ECO:0000313" key="8">
    <source>
        <dbReference type="EMBL" id="BBM15510.1"/>
    </source>
</evidence>
<feature type="transmembrane region" description="Helical" evidence="6">
    <location>
        <begin position="245"/>
        <end position="263"/>
    </location>
</feature>
<dbReference type="Proteomes" id="UP000509460">
    <property type="component" value="Chromosome"/>
</dbReference>
<feature type="transmembrane region" description="Helical" evidence="6">
    <location>
        <begin position="311"/>
        <end position="336"/>
    </location>
</feature>
<feature type="transmembrane region" description="Helical" evidence="6">
    <location>
        <begin position="203"/>
        <end position="225"/>
    </location>
</feature>
<keyword evidence="3 6" id="KW-0812">Transmembrane</keyword>
<dbReference type="GO" id="GO:0055085">
    <property type="term" value="P:transmembrane transport"/>
    <property type="evidence" value="ECO:0007669"/>
    <property type="project" value="InterPro"/>
</dbReference>
<evidence type="ECO:0000256" key="4">
    <source>
        <dbReference type="ARBA" id="ARBA00022989"/>
    </source>
</evidence>
<reference evidence="8 12" key="2">
    <citation type="submission" date="2019-07" db="EMBL/GenBank/DDBJ databases">
        <title>antibiotic susceptibility of plant-derived lactic acid bacteria.</title>
        <authorList>
            <person name="Sugiyama M."/>
            <person name="Noda M."/>
        </authorList>
    </citation>
    <scope>NUCLEOTIDE SEQUENCE [LARGE SCALE GENOMIC DNA]</scope>
    <source>
        <strain evidence="8 12">15-1A</strain>
    </source>
</reference>
<protein>
    <submittedName>
        <fullName evidence="10">Citrate transporter</fullName>
    </submittedName>
</protein>
<evidence type="ECO:0000256" key="2">
    <source>
        <dbReference type="ARBA" id="ARBA00022448"/>
    </source>
</evidence>
<dbReference type="RefSeq" id="WP_019724008.1">
    <property type="nucleotide sequence ID" value="NZ_AP019810.1"/>
</dbReference>
<evidence type="ECO:0000256" key="1">
    <source>
        <dbReference type="ARBA" id="ARBA00004141"/>
    </source>
</evidence>
<evidence type="ECO:0000256" key="5">
    <source>
        <dbReference type="ARBA" id="ARBA00023136"/>
    </source>
</evidence>
<evidence type="ECO:0000313" key="12">
    <source>
        <dbReference type="Proteomes" id="UP000509460"/>
    </source>
</evidence>
<evidence type="ECO:0000313" key="13">
    <source>
        <dbReference type="Proteomes" id="UP000557857"/>
    </source>
</evidence>
<comment type="subcellular location">
    <subcellularLocation>
        <location evidence="1">Membrane</location>
        <topology evidence="1">Multi-pass membrane protein</topology>
    </subcellularLocation>
</comment>
<reference evidence="9 13" key="3">
    <citation type="submission" date="2020-04" db="EMBL/GenBank/DDBJ databases">
        <authorList>
            <person name="Abaymova A."/>
            <person name="Teymurazov M."/>
            <person name="Tazyna O."/>
            <person name="Chatushin Y."/>
            <person name="Svetoch E."/>
            <person name="Pereligyn V."/>
            <person name="Pohylenko V."/>
            <person name="Platonov M."/>
            <person name="Kartsev N."/>
            <person name="Skryabin Y."/>
            <person name="Sizova A."/>
            <person name="Solomentsev V."/>
            <person name="Kislichkina A."/>
            <person name="Bogun A."/>
        </authorList>
    </citation>
    <scope>NUCLEOTIDE SEQUENCE [LARGE SCALE GENOMIC DNA]</scope>
    <source>
        <strain evidence="9">SCPM-O-B-8398</strain>
        <strain evidence="13">SCPM-O-B-8398 (E28)</strain>
    </source>
</reference>
<accession>A0A1V2UK86</accession>